<gene>
    <name evidence="5" type="ORF">NQ317_001916</name>
</gene>
<sequence length="242" mass="28182">MILPMMANGSIIQGLNIHVFNTFSKKSSRIFLQRQQQFLSPFSQLLLTLVKLRLDLHFKDLAYRFKIPPTTSSTYFLNMIEILYGRFKSLIVWPDRSVFKKNIPSCFREAFQRENQRFIEKPEKHLTQQRCWSNYNHHHTINVTPQGTISYISKAYGGRTSDKKMVELSDFCTLIKPDDVVLAIEDFRENQLHPLEIEETRHIAHVRIHVERIIGGSIPISMLTTGNNEDTNILDKIVVAVH</sequence>
<dbReference type="Pfam" id="PF13359">
    <property type="entry name" value="DDE_Tnp_4"/>
    <property type="match status" value="1"/>
</dbReference>
<dbReference type="InterPro" id="IPR027805">
    <property type="entry name" value="Transposase_HTH_dom"/>
</dbReference>
<evidence type="ECO:0000313" key="6">
    <source>
        <dbReference type="Proteomes" id="UP001162164"/>
    </source>
</evidence>
<evidence type="ECO:0000259" key="3">
    <source>
        <dbReference type="Pfam" id="PF13359"/>
    </source>
</evidence>
<reference evidence="5" key="1">
    <citation type="journal article" date="2023" name="Insect Mol. Biol.">
        <title>Genome sequencing provides insights into the evolution of gene families encoding plant cell wall-degrading enzymes in longhorned beetles.</title>
        <authorList>
            <person name="Shin N.R."/>
            <person name="Okamura Y."/>
            <person name="Kirsch R."/>
            <person name="Pauchet Y."/>
        </authorList>
    </citation>
    <scope>NUCLEOTIDE SEQUENCE</scope>
    <source>
        <strain evidence="5">MMC_N1</strain>
    </source>
</reference>
<dbReference type="PANTHER" id="PTHR23080">
    <property type="entry name" value="THAP DOMAIN PROTEIN"/>
    <property type="match status" value="1"/>
</dbReference>
<evidence type="ECO:0008006" key="7">
    <source>
        <dbReference type="Google" id="ProtNLM"/>
    </source>
</evidence>
<evidence type="ECO:0000259" key="4">
    <source>
        <dbReference type="Pfam" id="PF13613"/>
    </source>
</evidence>
<keyword evidence="2" id="KW-0479">Metal-binding</keyword>
<evidence type="ECO:0000256" key="2">
    <source>
        <dbReference type="ARBA" id="ARBA00022723"/>
    </source>
</evidence>
<feature type="domain" description="Transposase Helix-turn-helix" evidence="4">
    <location>
        <begin position="38"/>
        <end position="88"/>
    </location>
</feature>
<protein>
    <recommendedName>
        <fullName evidence="7">DDE Tnp4 domain-containing protein</fullName>
    </recommendedName>
</protein>
<accession>A0ABQ9JF00</accession>
<name>A0ABQ9JF00_9CUCU</name>
<feature type="domain" description="DDE Tnp4" evidence="3">
    <location>
        <begin position="118"/>
        <end position="215"/>
    </location>
</feature>
<evidence type="ECO:0000313" key="5">
    <source>
        <dbReference type="EMBL" id="KAJ8976277.1"/>
    </source>
</evidence>
<proteinExistence type="predicted"/>
<organism evidence="5 6">
    <name type="scientific">Molorchus minor</name>
    <dbReference type="NCBI Taxonomy" id="1323400"/>
    <lineage>
        <taxon>Eukaryota</taxon>
        <taxon>Metazoa</taxon>
        <taxon>Ecdysozoa</taxon>
        <taxon>Arthropoda</taxon>
        <taxon>Hexapoda</taxon>
        <taxon>Insecta</taxon>
        <taxon>Pterygota</taxon>
        <taxon>Neoptera</taxon>
        <taxon>Endopterygota</taxon>
        <taxon>Coleoptera</taxon>
        <taxon>Polyphaga</taxon>
        <taxon>Cucujiformia</taxon>
        <taxon>Chrysomeloidea</taxon>
        <taxon>Cerambycidae</taxon>
        <taxon>Lamiinae</taxon>
        <taxon>Monochamini</taxon>
        <taxon>Molorchus</taxon>
    </lineage>
</organism>
<dbReference type="Pfam" id="PF13613">
    <property type="entry name" value="HTH_Tnp_4"/>
    <property type="match status" value="1"/>
</dbReference>
<evidence type="ECO:0000256" key="1">
    <source>
        <dbReference type="ARBA" id="ARBA00001968"/>
    </source>
</evidence>
<comment type="caution">
    <text evidence="5">The sequence shown here is derived from an EMBL/GenBank/DDBJ whole genome shotgun (WGS) entry which is preliminary data.</text>
</comment>
<dbReference type="Proteomes" id="UP001162164">
    <property type="component" value="Unassembled WGS sequence"/>
</dbReference>
<dbReference type="InterPro" id="IPR027806">
    <property type="entry name" value="HARBI1_dom"/>
</dbReference>
<keyword evidence="6" id="KW-1185">Reference proteome</keyword>
<comment type="cofactor">
    <cofactor evidence="1">
        <name>a divalent metal cation</name>
        <dbReference type="ChEBI" id="CHEBI:60240"/>
    </cofactor>
</comment>
<dbReference type="EMBL" id="JAPWTJ010000700">
    <property type="protein sequence ID" value="KAJ8976277.1"/>
    <property type="molecule type" value="Genomic_DNA"/>
</dbReference>